<dbReference type="InterPro" id="IPR050237">
    <property type="entry name" value="ATP-dep_AMP-bd_enzyme"/>
</dbReference>
<dbReference type="Gene3D" id="3.30.300.30">
    <property type="match status" value="1"/>
</dbReference>
<dbReference type="PANTHER" id="PTHR43767:SF1">
    <property type="entry name" value="NONRIBOSOMAL PEPTIDE SYNTHASE PES1 (EUROFUNG)-RELATED"/>
    <property type="match status" value="1"/>
</dbReference>
<keyword evidence="4" id="KW-1185">Reference proteome</keyword>
<proteinExistence type="predicted"/>
<dbReference type="InterPro" id="IPR045851">
    <property type="entry name" value="AMP-bd_C_sf"/>
</dbReference>
<reference evidence="4" key="1">
    <citation type="journal article" date="2019" name="Int. J. Syst. Evol. Microbiol.">
        <title>The Global Catalogue of Microorganisms (GCM) 10K type strain sequencing project: providing services to taxonomists for standard genome sequencing and annotation.</title>
        <authorList>
            <consortium name="The Broad Institute Genomics Platform"/>
            <consortium name="The Broad Institute Genome Sequencing Center for Infectious Disease"/>
            <person name="Wu L."/>
            <person name="Ma J."/>
        </authorList>
    </citation>
    <scope>NUCLEOTIDE SEQUENCE [LARGE SCALE GENOMIC DNA]</scope>
    <source>
        <strain evidence="4">CGMCC 1.15928</strain>
    </source>
</reference>
<sequence length="537" mass="57900">MADKMTSTGPSGRLTAEQEKFIHTLGDIVDFQSARQPGNDAVVYGDRKMTFRDLQSVSNQFANALVSEGFEPGTRVAFLDRNSEWFFPILFGTAKANGTLVTVNFRLTPVEISYILGDSGAEIVCVGAEFLDNVKACRKDLPTLRKIIVIDGDGADNQGLADWVASQSEAAPARKVSPEDTAVQMYTSGTTGHPKGVELTHNCMTAAAVDGLTVWPAMFRENAAVLGIMPLFHIAAANLCIASLYAGGRAEIMRDGTPEQIIRLIAERGIAVAPLPAAVIHEIIKLPFVSDLDLSCLDTLLIAGSGIPVELLRQAQLTLKCGFALSYGMTECCGGLTYLGPSDCTYDAGQKLQSAGKPLGDNQVRILGPDGKELPVGETGEIACLSRRVMKGYWNRPEASAEAMQDGWYLSGDAGYLDEDGYLYVVDRIKDMVVSGGENIYPVEIENELIKHPAVDDVAVIGVPDPKWGESLLACVVLSPGAEATPAELEQFLRGSLAGYKIPRRYDFVESFPRNATGKVLKRVMRDERSQVQPAGE</sequence>
<comment type="caution">
    <text evidence="3">The sequence shown here is derived from an EMBL/GenBank/DDBJ whole genome shotgun (WGS) entry which is preliminary data.</text>
</comment>
<dbReference type="Proteomes" id="UP000628854">
    <property type="component" value="Unassembled WGS sequence"/>
</dbReference>
<evidence type="ECO:0000259" key="2">
    <source>
        <dbReference type="Pfam" id="PF13193"/>
    </source>
</evidence>
<dbReference type="SUPFAM" id="SSF56801">
    <property type="entry name" value="Acetyl-CoA synthetase-like"/>
    <property type="match status" value="1"/>
</dbReference>
<dbReference type="PANTHER" id="PTHR43767">
    <property type="entry name" value="LONG-CHAIN-FATTY-ACID--COA LIGASE"/>
    <property type="match status" value="1"/>
</dbReference>
<dbReference type="Gene3D" id="3.40.50.12780">
    <property type="entry name" value="N-terminal domain of ligase-like"/>
    <property type="match status" value="1"/>
</dbReference>
<evidence type="ECO:0000313" key="4">
    <source>
        <dbReference type="Proteomes" id="UP000628854"/>
    </source>
</evidence>
<dbReference type="NCBIfam" id="NF004837">
    <property type="entry name" value="PRK06187.1"/>
    <property type="match status" value="1"/>
</dbReference>
<feature type="domain" description="AMP-binding enzyme C-terminal" evidence="2">
    <location>
        <begin position="444"/>
        <end position="519"/>
    </location>
</feature>
<dbReference type="RefSeq" id="WP_084393427.1">
    <property type="nucleotide sequence ID" value="NZ_BMKF01000001.1"/>
</dbReference>
<gene>
    <name evidence="3" type="ORF">GCM10011503_12000</name>
</gene>
<organism evidence="3 4">
    <name type="scientific">Henriciella pelagia</name>
    <dbReference type="NCBI Taxonomy" id="1977912"/>
    <lineage>
        <taxon>Bacteria</taxon>
        <taxon>Pseudomonadati</taxon>
        <taxon>Pseudomonadota</taxon>
        <taxon>Alphaproteobacteria</taxon>
        <taxon>Hyphomonadales</taxon>
        <taxon>Hyphomonadaceae</taxon>
        <taxon>Henriciella</taxon>
    </lineage>
</organism>
<evidence type="ECO:0000313" key="3">
    <source>
        <dbReference type="EMBL" id="GGB64782.1"/>
    </source>
</evidence>
<feature type="domain" description="AMP-dependent synthetase/ligase" evidence="1">
    <location>
        <begin position="32"/>
        <end position="394"/>
    </location>
</feature>
<dbReference type="InterPro" id="IPR000873">
    <property type="entry name" value="AMP-dep_synth/lig_dom"/>
</dbReference>
<dbReference type="EMBL" id="BMKF01000001">
    <property type="protein sequence ID" value="GGB64782.1"/>
    <property type="molecule type" value="Genomic_DNA"/>
</dbReference>
<name>A0ABQ1JC16_9PROT</name>
<dbReference type="Pfam" id="PF13193">
    <property type="entry name" value="AMP-binding_C"/>
    <property type="match status" value="1"/>
</dbReference>
<dbReference type="Pfam" id="PF00501">
    <property type="entry name" value="AMP-binding"/>
    <property type="match status" value="1"/>
</dbReference>
<evidence type="ECO:0000259" key="1">
    <source>
        <dbReference type="Pfam" id="PF00501"/>
    </source>
</evidence>
<dbReference type="InterPro" id="IPR042099">
    <property type="entry name" value="ANL_N_sf"/>
</dbReference>
<dbReference type="InterPro" id="IPR025110">
    <property type="entry name" value="AMP-bd_C"/>
</dbReference>
<protein>
    <submittedName>
        <fullName evidence="3">Acyl-CoA synthetase</fullName>
    </submittedName>
</protein>
<accession>A0ABQ1JC16</accession>